<reference evidence="3" key="1">
    <citation type="journal article" date="2020" name="Stud. Mycol.">
        <title>101 Dothideomycetes genomes: a test case for predicting lifestyles and emergence of pathogens.</title>
        <authorList>
            <person name="Haridas S."/>
            <person name="Albert R."/>
            <person name="Binder M."/>
            <person name="Bloem J."/>
            <person name="Labutti K."/>
            <person name="Salamov A."/>
            <person name="Andreopoulos B."/>
            <person name="Baker S."/>
            <person name="Barry K."/>
            <person name="Bills G."/>
            <person name="Bluhm B."/>
            <person name="Cannon C."/>
            <person name="Castanera R."/>
            <person name="Culley D."/>
            <person name="Daum C."/>
            <person name="Ezra D."/>
            <person name="Gonzalez J."/>
            <person name="Henrissat B."/>
            <person name="Kuo A."/>
            <person name="Liang C."/>
            <person name="Lipzen A."/>
            <person name="Lutzoni F."/>
            <person name="Magnuson J."/>
            <person name="Mondo S."/>
            <person name="Nolan M."/>
            <person name="Ohm R."/>
            <person name="Pangilinan J."/>
            <person name="Park H.-J."/>
            <person name="Ramirez L."/>
            <person name="Alfaro M."/>
            <person name="Sun H."/>
            <person name="Tritt A."/>
            <person name="Yoshinaga Y."/>
            <person name="Zwiers L.-H."/>
            <person name="Turgeon B."/>
            <person name="Goodwin S."/>
            <person name="Spatafora J."/>
            <person name="Crous P."/>
            <person name="Grigoriev I."/>
        </authorList>
    </citation>
    <scope>NUCLEOTIDE SEQUENCE</scope>
    <source>
        <strain evidence="3">CBS 116435</strain>
    </source>
</reference>
<evidence type="ECO:0000313" key="4">
    <source>
        <dbReference type="Proteomes" id="UP000799441"/>
    </source>
</evidence>
<dbReference type="AlphaFoldDB" id="A0A9P4Q5Q0"/>
<comment type="caution">
    <text evidence="3">The sequence shown here is derived from an EMBL/GenBank/DDBJ whole genome shotgun (WGS) entry which is preliminary data.</text>
</comment>
<dbReference type="EMBL" id="MU003804">
    <property type="protein sequence ID" value="KAF2720050.1"/>
    <property type="molecule type" value="Genomic_DNA"/>
</dbReference>
<feature type="chain" id="PRO_5040352437" evidence="2">
    <location>
        <begin position="19"/>
        <end position="286"/>
    </location>
</feature>
<keyword evidence="4" id="KW-1185">Reference proteome</keyword>
<name>A0A9P4Q5Q0_9PEZI</name>
<feature type="signal peptide" evidence="2">
    <location>
        <begin position="1"/>
        <end position="18"/>
    </location>
</feature>
<accession>A0A9P4Q5Q0</accession>
<evidence type="ECO:0000256" key="2">
    <source>
        <dbReference type="SAM" id="SignalP"/>
    </source>
</evidence>
<protein>
    <submittedName>
        <fullName evidence="3">Uncharacterized protein</fullName>
    </submittedName>
</protein>
<dbReference type="Proteomes" id="UP000799441">
    <property type="component" value="Unassembled WGS sequence"/>
</dbReference>
<feature type="region of interest" description="Disordered" evidence="1">
    <location>
        <begin position="31"/>
        <end position="100"/>
    </location>
</feature>
<feature type="compositionally biased region" description="Polar residues" evidence="1">
    <location>
        <begin position="31"/>
        <end position="40"/>
    </location>
</feature>
<evidence type="ECO:0000313" key="3">
    <source>
        <dbReference type="EMBL" id="KAF2720050.1"/>
    </source>
</evidence>
<sequence length="286" mass="30855">MEIAGQVALLLLPATVRGHPLACRLRSHWTPTHLSPSASQSHRHRSRISPLPPPLTPAHGLRAVDPRCWRQKQRRPATASPERWMTAGKSPSRTLDAGRGKADCRMQQREGRAEAEGSRPCHAGPLLRLTSCHPDAPSPRHGRHGGDWGRGCARSVLVLASVVRRWPLSVAVIVGGLMRRNTDCGEEGLVWDNKIVPPSSFGEGLAWHIEKPIGSLEHGYGSAALEHCRICAVAMVMTIAKLPCMPDTSLPLPCPACVDTVPDGPDGPSRIPVTIMSDTVPCRPPG</sequence>
<proteinExistence type="predicted"/>
<evidence type="ECO:0000256" key="1">
    <source>
        <dbReference type="SAM" id="MobiDB-lite"/>
    </source>
</evidence>
<organism evidence="3 4">
    <name type="scientific">Polychaeton citri CBS 116435</name>
    <dbReference type="NCBI Taxonomy" id="1314669"/>
    <lineage>
        <taxon>Eukaryota</taxon>
        <taxon>Fungi</taxon>
        <taxon>Dikarya</taxon>
        <taxon>Ascomycota</taxon>
        <taxon>Pezizomycotina</taxon>
        <taxon>Dothideomycetes</taxon>
        <taxon>Dothideomycetidae</taxon>
        <taxon>Capnodiales</taxon>
        <taxon>Capnodiaceae</taxon>
        <taxon>Polychaeton</taxon>
    </lineage>
</organism>
<keyword evidence="2" id="KW-0732">Signal</keyword>
<gene>
    <name evidence="3" type="ORF">K431DRAFT_103116</name>
</gene>